<dbReference type="GeneID" id="120898371"/>
<accession>A0A182HNZ6</accession>
<dbReference type="Proteomes" id="UP000075840">
    <property type="component" value="Unassembled WGS sequence"/>
</dbReference>
<reference evidence="1" key="1">
    <citation type="submission" date="2022-08" db="UniProtKB">
        <authorList>
            <consortium name="EnsemblMetazoa"/>
        </authorList>
    </citation>
    <scope>IDENTIFICATION</scope>
    <source>
        <strain evidence="1">Dongola</strain>
    </source>
</reference>
<dbReference type="EnsemblMetazoa" id="AARA002985-RA">
    <property type="protein sequence ID" value="AARA002985-PA"/>
    <property type="gene ID" value="AARA002985"/>
</dbReference>
<sequence>MATLLSASRHCAMFRPSVPNVWLLTWLVSYQRKSTNISAVDSFISELMDNKKLKWKVLNSRHRNGQPKTSPKTADLAPSELAASIRTPTETIQRSSFRFSELYNELTNNPLVVNISQMEVSQVDHLLETALKEQNNEDVKLLLAQILEYEKLPSLQVLNAVLKNLAHRTETRTIERLSELYRKLYPECGSTAIGRFEHYKALCEWKQGNTFKSLDAFRSIMLECNEERMIMIDHLLLEIIDETIGKKSEAVLLAVMQLCEFSLVELRHEFPICYVWEKSFLSAWHSDQEAAKTLFDRHDALRNAISKRIPNLCYKLLYENNVEKVYQLIEMFLKHEMKADCKAMLIRLFEYQYWRKNLRGCSEIMQNAIDLNIALPEMCNRQLLELLLGRSATEAAQREAWKKSKDLKPNKYTLKF</sequence>
<dbReference type="VEuPathDB" id="VectorBase:AARA21_001328"/>
<name>A0A182HNZ6_ANOAR</name>
<dbReference type="KEGG" id="aara:120898371"/>
<organism evidence="1 2">
    <name type="scientific">Anopheles arabiensis</name>
    <name type="common">Mosquito</name>
    <dbReference type="NCBI Taxonomy" id="7173"/>
    <lineage>
        <taxon>Eukaryota</taxon>
        <taxon>Metazoa</taxon>
        <taxon>Ecdysozoa</taxon>
        <taxon>Arthropoda</taxon>
        <taxon>Hexapoda</taxon>
        <taxon>Insecta</taxon>
        <taxon>Pterygota</taxon>
        <taxon>Neoptera</taxon>
        <taxon>Endopterygota</taxon>
        <taxon>Diptera</taxon>
        <taxon>Nematocera</taxon>
        <taxon>Culicoidea</taxon>
        <taxon>Culicidae</taxon>
        <taxon>Anophelinae</taxon>
        <taxon>Anopheles</taxon>
    </lineage>
</organism>
<keyword evidence="2" id="KW-1185">Reference proteome</keyword>
<protein>
    <submittedName>
        <fullName evidence="1">Uncharacterized protein</fullName>
    </submittedName>
</protein>
<dbReference type="EMBL" id="APCN01002820">
    <property type="status" value="NOT_ANNOTATED_CDS"/>
    <property type="molecule type" value="Genomic_DNA"/>
</dbReference>
<dbReference type="AlphaFoldDB" id="A0A182HNZ6"/>
<proteinExistence type="predicted"/>
<dbReference type="RefSeq" id="XP_040160097.1">
    <property type="nucleotide sequence ID" value="XM_040304163.1"/>
</dbReference>
<evidence type="ECO:0000313" key="2">
    <source>
        <dbReference type="Proteomes" id="UP000075840"/>
    </source>
</evidence>
<dbReference type="VEuPathDB" id="VectorBase:AARA002985"/>
<evidence type="ECO:0000313" key="1">
    <source>
        <dbReference type="EnsemblMetazoa" id="AARA002985-PA"/>
    </source>
</evidence>